<dbReference type="EMBL" id="JAGMUU010000006">
    <property type="protein sequence ID" value="KAH7150439.1"/>
    <property type="molecule type" value="Genomic_DNA"/>
</dbReference>
<organism evidence="4 5">
    <name type="scientific">Dactylonectria estremocensis</name>
    <dbReference type="NCBI Taxonomy" id="1079267"/>
    <lineage>
        <taxon>Eukaryota</taxon>
        <taxon>Fungi</taxon>
        <taxon>Dikarya</taxon>
        <taxon>Ascomycota</taxon>
        <taxon>Pezizomycotina</taxon>
        <taxon>Sordariomycetes</taxon>
        <taxon>Hypocreomycetidae</taxon>
        <taxon>Hypocreales</taxon>
        <taxon>Nectriaceae</taxon>
        <taxon>Dactylonectria</taxon>
    </lineage>
</organism>
<dbReference type="InterPro" id="IPR056884">
    <property type="entry name" value="NPHP3-like_N"/>
</dbReference>
<evidence type="ECO:0000256" key="1">
    <source>
        <dbReference type="ARBA" id="ARBA00022737"/>
    </source>
</evidence>
<protein>
    <recommendedName>
        <fullName evidence="3">Nephrocystin 3-like N-terminal domain-containing protein</fullName>
    </recommendedName>
</protein>
<name>A0A9P9J576_9HYPO</name>
<dbReference type="PANTHER" id="PTHR10039:SF16">
    <property type="entry name" value="GPI INOSITOL-DEACYLASE"/>
    <property type="match status" value="1"/>
</dbReference>
<keyword evidence="5" id="KW-1185">Reference proteome</keyword>
<evidence type="ECO:0000256" key="2">
    <source>
        <dbReference type="SAM" id="MobiDB-lite"/>
    </source>
</evidence>
<feature type="region of interest" description="Disordered" evidence="2">
    <location>
        <begin position="249"/>
        <end position="273"/>
    </location>
</feature>
<dbReference type="SUPFAM" id="SSF52540">
    <property type="entry name" value="P-loop containing nucleoside triphosphate hydrolases"/>
    <property type="match status" value="1"/>
</dbReference>
<sequence length="273" mass="30889">MNSAKGYPRELRVIFVEMKSLEIVLQGLQFLHTDDIDDACIVSQLEGAEGPIQGCKTIIQSLSALLPDPTKPSSHSEDSKRRRLLSALDALAWPLKAERTIKRTLFQSNGQEFCQHNATKALFEEQTGNWVLRPHEWINWINLNTRCVWIHGIPGAGKTVLASRLIEQVRLEVLNGTHSKSPIVYYYCYHGHNQDETAPFLRWLISQICRQTENIPSKAYGSFKHNQEPSLHELLDFLHAVPAFQKNPALDNKSKGVGHGADHDDHLETNIDV</sequence>
<comment type="caution">
    <text evidence="4">The sequence shown here is derived from an EMBL/GenBank/DDBJ whole genome shotgun (WGS) entry which is preliminary data.</text>
</comment>
<dbReference type="Pfam" id="PF24883">
    <property type="entry name" value="NPHP3_N"/>
    <property type="match status" value="1"/>
</dbReference>
<evidence type="ECO:0000259" key="3">
    <source>
        <dbReference type="Pfam" id="PF24883"/>
    </source>
</evidence>
<dbReference type="OrthoDB" id="194358at2759"/>
<dbReference type="InterPro" id="IPR027417">
    <property type="entry name" value="P-loop_NTPase"/>
</dbReference>
<reference evidence="4" key="1">
    <citation type="journal article" date="2021" name="Nat. Commun.">
        <title>Genetic determinants of endophytism in the Arabidopsis root mycobiome.</title>
        <authorList>
            <person name="Mesny F."/>
            <person name="Miyauchi S."/>
            <person name="Thiergart T."/>
            <person name="Pickel B."/>
            <person name="Atanasova L."/>
            <person name="Karlsson M."/>
            <person name="Huettel B."/>
            <person name="Barry K.W."/>
            <person name="Haridas S."/>
            <person name="Chen C."/>
            <person name="Bauer D."/>
            <person name="Andreopoulos W."/>
            <person name="Pangilinan J."/>
            <person name="LaButti K."/>
            <person name="Riley R."/>
            <person name="Lipzen A."/>
            <person name="Clum A."/>
            <person name="Drula E."/>
            <person name="Henrissat B."/>
            <person name="Kohler A."/>
            <person name="Grigoriev I.V."/>
            <person name="Martin F.M."/>
            <person name="Hacquard S."/>
        </authorList>
    </citation>
    <scope>NUCLEOTIDE SEQUENCE</scope>
    <source>
        <strain evidence="4">MPI-CAGE-AT-0021</strain>
    </source>
</reference>
<accession>A0A9P9J576</accession>
<gene>
    <name evidence="4" type="ORF">B0J13DRAFT_594736</name>
</gene>
<evidence type="ECO:0000313" key="5">
    <source>
        <dbReference type="Proteomes" id="UP000717696"/>
    </source>
</evidence>
<dbReference type="Proteomes" id="UP000717696">
    <property type="component" value="Unassembled WGS sequence"/>
</dbReference>
<proteinExistence type="predicted"/>
<dbReference type="PANTHER" id="PTHR10039">
    <property type="entry name" value="AMELOGENIN"/>
    <property type="match status" value="1"/>
</dbReference>
<evidence type="ECO:0000313" key="4">
    <source>
        <dbReference type="EMBL" id="KAH7150439.1"/>
    </source>
</evidence>
<keyword evidence="1" id="KW-0677">Repeat</keyword>
<feature type="compositionally biased region" description="Basic and acidic residues" evidence="2">
    <location>
        <begin position="260"/>
        <end position="273"/>
    </location>
</feature>
<dbReference type="Gene3D" id="3.40.50.300">
    <property type="entry name" value="P-loop containing nucleotide triphosphate hydrolases"/>
    <property type="match status" value="1"/>
</dbReference>
<feature type="domain" description="Nephrocystin 3-like N-terminal" evidence="3">
    <location>
        <begin position="126"/>
        <end position="233"/>
    </location>
</feature>
<dbReference type="AlphaFoldDB" id="A0A9P9J576"/>